<organism evidence="3 4">
    <name type="scientific">Calicophoron daubneyi</name>
    <name type="common">Rumen fluke</name>
    <name type="synonym">Paramphistomum daubneyi</name>
    <dbReference type="NCBI Taxonomy" id="300641"/>
    <lineage>
        <taxon>Eukaryota</taxon>
        <taxon>Metazoa</taxon>
        <taxon>Spiralia</taxon>
        <taxon>Lophotrochozoa</taxon>
        <taxon>Platyhelminthes</taxon>
        <taxon>Trematoda</taxon>
        <taxon>Digenea</taxon>
        <taxon>Plagiorchiida</taxon>
        <taxon>Pronocephalata</taxon>
        <taxon>Paramphistomoidea</taxon>
        <taxon>Paramphistomidae</taxon>
        <taxon>Calicophoron</taxon>
    </lineage>
</organism>
<accession>A0AAV2TPA3</accession>
<gene>
    <name evidence="3" type="ORF">CDAUBV1_LOCUS11117</name>
</gene>
<evidence type="ECO:0000313" key="4">
    <source>
        <dbReference type="Proteomes" id="UP001497525"/>
    </source>
</evidence>
<feature type="region of interest" description="Disordered" evidence="1">
    <location>
        <begin position="22"/>
        <end position="95"/>
    </location>
</feature>
<reference evidence="3" key="1">
    <citation type="submission" date="2024-06" db="EMBL/GenBank/DDBJ databases">
        <authorList>
            <person name="Liu X."/>
            <person name="Lenzi L."/>
            <person name="Haldenby T S."/>
            <person name="Uol C."/>
        </authorList>
    </citation>
    <scope>NUCLEOTIDE SEQUENCE</scope>
</reference>
<dbReference type="EMBL" id="CAXLJL010000356">
    <property type="protein sequence ID" value="CAL5136813.1"/>
    <property type="molecule type" value="Genomic_DNA"/>
</dbReference>
<protein>
    <submittedName>
        <fullName evidence="3">Uncharacterized protein</fullName>
    </submittedName>
</protein>
<evidence type="ECO:0000256" key="1">
    <source>
        <dbReference type="SAM" id="MobiDB-lite"/>
    </source>
</evidence>
<evidence type="ECO:0000313" key="3">
    <source>
        <dbReference type="EMBL" id="CAL5136813.1"/>
    </source>
</evidence>
<proteinExistence type="predicted"/>
<feature type="compositionally biased region" description="Low complexity" evidence="1">
    <location>
        <begin position="29"/>
        <end position="91"/>
    </location>
</feature>
<dbReference type="Proteomes" id="UP001497525">
    <property type="component" value="Unassembled WGS sequence"/>
</dbReference>
<keyword evidence="2" id="KW-0732">Signal</keyword>
<feature type="chain" id="PRO_5043808316" evidence="2">
    <location>
        <begin position="21"/>
        <end position="150"/>
    </location>
</feature>
<dbReference type="AlphaFoldDB" id="A0AAV2TPA3"/>
<sequence>MWGQVEFVLVIVFCVLPSHPLTTTSQQMTTNPVTTPQQTTTNPVTTPQQTTTDPVTTPQQTTTDPVTTPQQTTTNPVTTAQQTTTNSVTNTDKSTEAPKWKPRIFRDARIGFCRYLWYRFVMECHLNGEEPTDDFFEKIPWSLWRHYLTA</sequence>
<feature type="signal peptide" evidence="2">
    <location>
        <begin position="1"/>
        <end position="20"/>
    </location>
</feature>
<evidence type="ECO:0000256" key="2">
    <source>
        <dbReference type="SAM" id="SignalP"/>
    </source>
</evidence>
<comment type="caution">
    <text evidence="3">The sequence shown here is derived from an EMBL/GenBank/DDBJ whole genome shotgun (WGS) entry which is preliminary data.</text>
</comment>
<name>A0AAV2TPA3_CALDB</name>